<dbReference type="AlphaFoldDB" id="X0UIK7"/>
<keyword evidence="1" id="KW-0805">Transcription regulation</keyword>
<dbReference type="GO" id="GO:0003700">
    <property type="term" value="F:DNA-binding transcription factor activity"/>
    <property type="evidence" value="ECO:0007669"/>
    <property type="project" value="InterPro"/>
</dbReference>
<protein>
    <recommendedName>
        <fullName evidence="4">HTH marR-type domain-containing protein</fullName>
    </recommendedName>
</protein>
<dbReference type="SMART" id="SM00347">
    <property type="entry name" value="HTH_MARR"/>
    <property type="match status" value="1"/>
</dbReference>
<evidence type="ECO:0000313" key="5">
    <source>
        <dbReference type="EMBL" id="GAF88345.1"/>
    </source>
</evidence>
<dbReference type="GO" id="GO:0006950">
    <property type="term" value="P:response to stress"/>
    <property type="evidence" value="ECO:0007669"/>
    <property type="project" value="TreeGrafter"/>
</dbReference>
<reference evidence="5" key="1">
    <citation type="journal article" date="2014" name="Front. Microbiol.">
        <title>High frequency of phylogenetically diverse reductive dehalogenase-homologous genes in deep subseafloor sedimentary metagenomes.</title>
        <authorList>
            <person name="Kawai M."/>
            <person name="Futagami T."/>
            <person name="Toyoda A."/>
            <person name="Takaki Y."/>
            <person name="Nishi S."/>
            <person name="Hori S."/>
            <person name="Arai W."/>
            <person name="Tsubouchi T."/>
            <person name="Morono Y."/>
            <person name="Uchiyama I."/>
            <person name="Ito T."/>
            <person name="Fujiyama A."/>
            <person name="Inagaki F."/>
            <person name="Takami H."/>
        </authorList>
    </citation>
    <scope>NUCLEOTIDE SEQUENCE</scope>
    <source>
        <strain evidence="5">Expedition CK06-06</strain>
    </source>
</reference>
<dbReference type="Pfam" id="PF12802">
    <property type="entry name" value="MarR_2"/>
    <property type="match status" value="1"/>
</dbReference>
<comment type="caution">
    <text evidence="5">The sequence shown here is derived from an EMBL/GenBank/DDBJ whole genome shotgun (WGS) entry which is preliminary data.</text>
</comment>
<dbReference type="PANTHER" id="PTHR33164:SF43">
    <property type="entry name" value="HTH-TYPE TRANSCRIPTIONAL REPRESSOR YETL"/>
    <property type="match status" value="1"/>
</dbReference>
<dbReference type="PROSITE" id="PS50995">
    <property type="entry name" value="HTH_MARR_2"/>
    <property type="match status" value="1"/>
</dbReference>
<dbReference type="Gene3D" id="1.10.10.10">
    <property type="entry name" value="Winged helix-like DNA-binding domain superfamily/Winged helix DNA-binding domain"/>
    <property type="match status" value="1"/>
</dbReference>
<evidence type="ECO:0000256" key="3">
    <source>
        <dbReference type="ARBA" id="ARBA00023163"/>
    </source>
</evidence>
<dbReference type="GO" id="GO:0003677">
    <property type="term" value="F:DNA binding"/>
    <property type="evidence" value="ECO:0007669"/>
    <property type="project" value="UniProtKB-KW"/>
</dbReference>
<keyword evidence="3" id="KW-0804">Transcription</keyword>
<dbReference type="SUPFAM" id="SSF46785">
    <property type="entry name" value="Winged helix' DNA-binding domain"/>
    <property type="match status" value="1"/>
</dbReference>
<dbReference type="InterPro" id="IPR036388">
    <property type="entry name" value="WH-like_DNA-bd_sf"/>
</dbReference>
<dbReference type="InterPro" id="IPR039422">
    <property type="entry name" value="MarR/SlyA-like"/>
</dbReference>
<keyword evidence="2" id="KW-0238">DNA-binding</keyword>
<dbReference type="PRINTS" id="PR00598">
    <property type="entry name" value="HTHMARR"/>
</dbReference>
<dbReference type="PROSITE" id="PS01117">
    <property type="entry name" value="HTH_MARR_1"/>
    <property type="match status" value="1"/>
</dbReference>
<dbReference type="PANTHER" id="PTHR33164">
    <property type="entry name" value="TRANSCRIPTIONAL REGULATOR, MARR FAMILY"/>
    <property type="match status" value="1"/>
</dbReference>
<evidence type="ECO:0000259" key="4">
    <source>
        <dbReference type="PROSITE" id="PS50995"/>
    </source>
</evidence>
<evidence type="ECO:0000256" key="2">
    <source>
        <dbReference type="ARBA" id="ARBA00023125"/>
    </source>
</evidence>
<sequence length="166" mass="18692">MAKRQKQEWKARLDSTRGMAQWVTIYQAYNAVYKLTELALLPHGLSFPQLHLLSILKGAGETLTTGEISRAMVRQSQTMTGVLDRLEEPGLVERVFDRRDRRKTWVRLTEKGERKLEEAFPVAGRLAEEVSSVLSDQELQGLQVEMGKLRGAAMDRLAAALAPRDG</sequence>
<gene>
    <name evidence="5" type="ORF">S01H1_25271</name>
</gene>
<organism evidence="5">
    <name type="scientific">marine sediment metagenome</name>
    <dbReference type="NCBI Taxonomy" id="412755"/>
    <lineage>
        <taxon>unclassified sequences</taxon>
        <taxon>metagenomes</taxon>
        <taxon>ecological metagenomes</taxon>
    </lineage>
</organism>
<evidence type="ECO:0000256" key="1">
    <source>
        <dbReference type="ARBA" id="ARBA00023015"/>
    </source>
</evidence>
<dbReference type="InterPro" id="IPR036390">
    <property type="entry name" value="WH_DNA-bd_sf"/>
</dbReference>
<dbReference type="EMBL" id="BARS01015243">
    <property type="protein sequence ID" value="GAF88345.1"/>
    <property type="molecule type" value="Genomic_DNA"/>
</dbReference>
<accession>X0UIK7</accession>
<dbReference type="InterPro" id="IPR000835">
    <property type="entry name" value="HTH_MarR-typ"/>
</dbReference>
<feature type="domain" description="HTH marR-type" evidence="4">
    <location>
        <begin position="1"/>
        <end position="151"/>
    </location>
</feature>
<proteinExistence type="predicted"/>
<dbReference type="InterPro" id="IPR023187">
    <property type="entry name" value="Tscrpt_reg_MarR-type_CS"/>
</dbReference>
<name>X0UIK7_9ZZZZ</name>